<dbReference type="AlphaFoldDB" id="A0A4Z1P2Z6"/>
<dbReference type="PROSITE" id="PS00092">
    <property type="entry name" value="N6_MTASE"/>
    <property type="match status" value="1"/>
</dbReference>
<dbReference type="GO" id="GO:0005634">
    <property type="term" value="C:nucleus"/>
    <property type="evidence" value="ECO:0007669"/>
    <property type="project" value="TreeGrafter"/>
</dbReference>
<dbReference type="GO" id="GO:0008168">
    <property type="term" value="F:methyltransferase activity"/>
    <property type="evidence" value="ECO:0007669"/>
    <property type="project" value="InterPro"/>
</dbReference>
<comment type="caution">
    <text evidence="2">The sequence shown here is derived from an EMBL/GenBank/DDBJ whole genome shotgun (WGS) entry which is preliminary data.</text>
</comment>
<dbReference type="SUPFAM" id="SSF53335">
    <property type="entry name" value="S-adenosyl-L-methionine-dependent methyltransferases"/>
    <property type="match status" value="1"/>
</dbReference>
<evidence type="ECO:0000313" key="2">
    <source>
        <dbReference type="EMBL" id="TID21753.1"/>
    </source>
</evidence>
<dbReference type="PANTHER" id="PTHR12829">
    <property type="entry name" value="N6-ADENOSINE-METHYLTRANSFERASE"/>
    <property type="match status" value="1"/>
</dbReference>
<dbReference type="Proteomes" id="UP000298493">
    <property type="component" value="Unassembled WGS sequence"/>
</dbReference>
<dbReference type="Pfam" id="PF05063">
    <property type="entry name" value="MT-A70"/>
    <property type="match status" value="1"/>
</dbReference>
<evidence type="ECO:0000313" key="3">
    <source>
        <dbReference type="Proteomes" id="UP000298493"/>
    </source>
</evidence>
<dbReference type="EMBL" id="SNSC02000009">
    <property type="protein sequence ID" value="TID21753.1"/>
    <property type="molecule type" value="Genomic_DNA"/>
</dbReference>
<proteinExistence type="inferred from homology"/>
<dbReference type="PANTHER" id="PTHR12829:SF4">
    <property type="entry name" value="N(6)-ADENINE-SPECIFIC METHYLTRANSFERASE METTL4"/>
    <property type="match status" value="1"/>
</dbReference>
<dbReference type="GO" id="GO:0003676">
    <property type="term" value="F:nucleic acid binding"/>
    <property type="evidence" value="ECO:0007669"/>
    <property type="project" value="InterPro"/>
</dbReference>
<accession>A0A4Z1P2Z6</accession>
<dbReference type="InterPro" id="IPR002052">
    <property type="entry name" value="DNA_methylase_N6_adenine_CS"/>
</dbReference>
<keyword evidence="3" id="KW-1185">Reference proteome</keyword>
<dbReference type="InterPro" id="IPR007757">
    <property type="entry name" value="MT-A70-like"/>
</dbReference>
<comment type="similarity">
    <text evidence="1">Belongs to the MT-A70-like family.</text>
</comment>
<name>A0A4Z1P2Z6_9PEZI</name>
<evidence type="ECO:0000256" key="1">
    <source>
        <dbReference type="PROSITE-ProRule" id="PRU00489"/>
    </source>
</evidence>
<dbReference type="STRING" id="86259.A0A4Z1P2Z6"/>
<dbReference type="GO" id="GO:0032259">
    <property type="term" value="P:methylation"/>
    <property type="evidence" value="ECO:0007669"/>
    <property type="project" value="InterPro"/>
</dbReference>
<sequence length="498" mass="57038">MNIPGIPILYENATKTTIVIDIPLSIAHAQGQSGSPRELYSISPLEESFSLTEPKSEKAEKNVAARNGVDSVIAGRYATVIEKALEEVRTDWKIRGAETQIWARRRRCREEYFNRKIKTKKRKRDGVEELRNVKVGESVDELLTTESGTLVDGHHQINRELVPSMDLFSQEEDRMHSLMTAIKNRESPKVKLLSKHLLYASEVWNESTSERDTTPDSVFHNPIPQQMYLSMTETKTDLSSSPKPIVFHLPPLSTYILSDCADPSYLRTTVRENRHQFHDRPTFDFILLDPPWPNTSAKRKSSYSTVSQLRDLKRMLLDMDLDTYIAPSGYVGVWTTNAPKIRHLVLGEDGLFEAWNLTLVEKWIWVKTTRHGEPVTSVRGAWRKPYEVLLLGKAPANRMAFAEELEEDRIVERVIFGCPDLHSRKPCLKVLIEGLSMVKKGGKVLEIFARYLVAGWWSWGDEVLKFNWEKYWTHEDSEEDAGHSIGYVGTDEKSYGMS</sequence>
<dbReference type="PROSITE" id="PS51143">
    <property type="entry name" value="MT_A70"/>
    <property type="match status" value="1"/>
</dbReference>
<gene>
    <name evidence="2" type="ORF">E6O75_ATG05148</name>
</gene>
<organism evidence="2 3">
    <name type="scientific">Venturia nashicola</name>
    <dbReference type="NCBI Taxonomy" id="86259"/>
    <lineage>
        <taxon>Eukaryota</taxon>
        <taxon>Fungi</taxon>
        <taxon>Dikarya</taxon>
        <taxon>Ascomycota</taxon>
        <taxon>Pezizomycotina</taxon>
        <taxon>Dothideomycetes</taxon>
        <taxon>Pleosporomycetidae</taxon>
        <taxon>Venturiales</taxon>
        <taxon>Venturiaceae</taxon>
        <taxon>Venturia</taxon>
    </lineage>
</organism>
<dbReference type="InterPro" id="IPR029063">
    <property type="entry name" value="SAM-dependent_MTases_sf"/>
</dbReference>
<reference evidence="2 3" key="1">
    <citation type="submission" date="2019-04" db="EMBL/GenBank/DDBJ databases">
        <title>High contiguity whole genome sequence and gene annotation resource for two Venturia nashicola isolates.</title>
        <authorList>
            <person name="Prokchorchik M."/>
            <person name="Won K."/>
            <person name="Lee Y."/>
            <person name="Choi E.D."/>
            <person name="Segonzac C."/>
            <person name="Sohn K.H."/>
        </authorList>
    </citation>
    <scope>NUCLEOTIDE SEQUENCE [LARGE SCALE GENOMIC DNA]</scope>
    <source>
        <strain evidence="2 3">PRI2</strain>
    </source>
</reference>
<protein>
    <submittedName>
        <fullName evidence="2">MT-A70-domain-containing protein</fullName>
    </submittedName>
</protein>